<dbReference type="CDD" id="cd00592">
    <property type="entry name" value="HTH_MerR-like"/>
    <property type="match status" value="1"/>
</dbReference>
<evidence type="ECO:0000313" key="7">
    <source>
        <dbReference type="Proteomes" id="UP000553059"/>
    </source>
</evidence>
<dbReference type="GO" id="GO:0003677">
    <property type="term" value="F:DNA binding"/>
    <property type="evidence" value="ECO:0007669"/>
    <property type="project" value="UniProtKB-KW"/>
</dbReference>
<proteinExistence type="predicted"/>
<evidence type="ECO:0000256" key="2">
    <source>
        <dbReference type="ARBA" id="ARBA00023015"/>
    </source>
</evidence>
<evidence type="ECO:0000256" key="4">
    <source>
        <dbReference type="ARBA" id="ARBA00023163"/>
    </source>
</evidence>
<evidence type="ECO:0000256" key="1">
    <source>
        <dbReference type="ARBA" id="ARBA00022491"/>
    </source>
</evidence>
<dbReference type="InterPro" id="IPR000551">
    <property type="entry name" value="MerR-type_HTH_dom"/>
</dbReference>
<evidence type="ECO:0000313" key="6">
    <source>
        <dbReference type="EMBL" id="HHY28347.1"/>
    </source>
</evidence>
<reference evidence="6 7" key="1">
    <citation type="journal article" date="2020" name="Biotechnol. Biofuels">
        <title>New insights from the biogas microbiome by comprehensive genome-resolved metagenomics of nearly 1600 species originating from multiple anaerobic digesters.</title>
        <authorList>
            <person name="Campanaro S."/>
            <person name="Treu L."/>
            <person name="Rodriguez-R L.M."/>
            <person name="Kovalovszki A."/>
            <person name="Ziels R.M."/>
            <person name="Maus I."/>
            <person name="Zhu X."/>
            <person name="Kougias P.G."/>
            <person name="Basile A."/>
            <person name="Luo G."/>
            <person name="Schluter A."/>
            <person name="Konstantinidis K.T."/>
            <person name="Angelidaki I."/>
        </authorList>
    </citation>
    <scope>NUCLEOTIDE SEQUENCE [LARGE SCALE GENOMIC DNA]</scope>
    <source>
        <strain evidence="6">AS05jafATM_4</strain>
    </source>
</reference>
<comment type="caution">
    <text evidence="6">The sequence shown here is derived from an EMBL/GenBank/DDBJ whole genome shotgun (WGS) entry which is preliminary data.</text>
</comment>
<accession>A0A7C7D7R5</accession>
<dbReference type="SUPFAM" id="SSF46955">
    <property type="entry name" value="Putative DNA-binding domain"/>
    <property type="match status" value="1"/>
</dbReference>
<dbReference type="EMBL" id="DUTF01000355">
    <property type="protein sequence ID" value="HHY28347.1"/>
    <property type="molecule type" value="Genomic_DNA"/>
</dbReference>
<dbReference type="InterPro" id="IPR009061">
    <property type="entry name" value="DNA-bd_dom_put_sf"/>
</dbReference>
<dbReference type="AlphaFoldDB" id="A0A7C7D7R5"/>
<protein>
    <submittedName>
        <fullName evidence="6">MerR family transcriptional regulator</fullName>
    </submittedName>
</protein>
<evidence type="ECO:0000259" key="5">
    <source>
        <dbReference type="PROSITE" id="PS50937"/>
    </source>
</evidence>
<keyword evidence="1" id="KW-0678">Repressor</keyword>
<sequence length="285" mass="32416">MKAVTIRKLADCIGVTPETIRHYREIGLLNPKVRENGYYDYTVDDALAALLTREMRTYGMQLESIRDSYDSIGEYNKLLAEREAELKHDMEMIRLELSRMHETRIYASCGVRILNKVEEFEGPPTWAVATINRKEGFLPNCGMEQWVKQFPFTYVSATIPLEELNSKKGLDLFDIQIGLGALIHYVEKFQLPLGGRSYYQPGGRFIRTCITTRDLFSLSPQDISPLLEYAEAHGYVFASCTGGRLLYIDRTGKGPLFYLLVWVRVDPKSSPPAEAGKPEETLVQA</sequence>
<evidence type="ECO:0000256" key="3">
    <source>
        <dbReference type="ARBA" id="ARBA00023125"/>
    </source>
</evidence>
<dbReference type="Proteomes" id="UP000553059">
    <property type="component" value="Unassembled WGS sequence"/>
</dbReference>
<keyword evidence="4" id="KW-0804">Transcription</keyword>
<dbReference type="PANTHER" id="PTHR30204">
    <property type="entry name" value="REDOX-CYCLING DRUG-SENSING TRANSCRIPTIONAL ACTIVATOR SOXR"/>
    <property type="match status" value="1"/>
</dbReference>
<gene>
    <name evidence="6" type="ORF">GX523_16720</name>
</gene>
<feature type="domain" description="HTH merR-type" evidence="5">
    <location>
        <begin position="3"/>
        <end position="71"/>
    </location>
</feature>
<keyword evidence="2" id="KW-0805">Transcription regulation</keyword>
<dbReference type="SMART" id="SM00422">
    <property type="entry name" value="HTH_MERR"/>
    <property type="match status" value="1"/>
</dbReference>
<dbReference type="PANTHER" id="PTHR30204:SF69">
    <property type="entry name" value="MERR-FAMILY TRANSCRIPTIONAL REGULATOR"/>
    <property type="match status" value="1"/>
</dbReference>
<dbReference type="Gene3D" id="1.10.1660.10">
    <property type="match status" value="1"/>
</dbReference>
<name>A0A7C7D7R5_9FIRM</name>
<dbReference type="InterPro" id="IPR047057">
    <property type="entry name" value="MerR_fam"/>
</dbReference>
<keyword evidence="3" id="KW-0238">DNA-binding</keyword>
<dbReference type="PROSITE" id="PS50937">
    <property type="entry name" value="HTH_MERR_2"/>
    <property type="match status" value="1"/>
</dbReference>
<organism evidence="6 7">
    <name type="scientific">Desulfitobacterium dehalogenans</name>
    <dbReference type="NCBI Taxonomy" id="36854"/>
    <lineage>
        <taxon>Bacteria</taxon>
        <taxon>Bacillati</taxon>
        <taxon>Bacillota</taxon>
        <taxon>Clostridia</taxon>
        <taxon>Eubacteriales</taxon>
        <taxon>Desulfitobacteriaceae</taxon>
        <taxon>Desulfitobacterium</taxon>
    </lineage>
</organism>
<dbReference type="GO" id="GO:0003700">
    <property type="term" value="F:DNA-binding transcription factor activity"/>
    <property type="evidence" value="ECO:0007669"/>
    <property type="project" value="InterPro"/>
</dbReference>
<dbReference type="Pfam" id="PF13411">
    <property type="entry name" value="MerR_1"/>
    <property type="match status" value="1"/>
</dbReference>